<reference evidence="3" key="1">
    <citation type="submission" date="2014-04" db="EMBL/GenBank/DDBJ databases">
        <title>Evolutionary Origins and Diversification of the Mycorrhizal Mutualists.</title>
        <authorList>
            <consortium name="DOE Joint Genome Institute"/>
            <consortium name="Mycorrhizal Genomics Consortium"/>
            <person name="Kohler A."/>
            <person name="Kuo A."/>
            <person name="Nagy L.G."/>
            <person name="Floudas D."/>
            <person name="Copeland A."/>
            <person name="Barry K.W."/>
            <person name="Cichocki N."/>
            <person name="Veneault-Fourrey C."/>
            <person name="LaButti K."/>
            <person name="Lindquist E.A."/>
            <person name="Lipzen A."/>
            <person name="Lundell T."/>
            <person name="Morin E."/>
            <person name="Murat C."/>
            <person name="Riley R."/>
            <person name="Ohm R."/>
            <person name="Sun H."/>
            <person name="Tunlid A."/>
            <person name="Henrissat B."/>
            <person name="Grigoriev I.V."/>
            <person name="Hibbett D.S."/>
            <person name="Martin F."/>
        </authorList>
    </citation>
    <scope>NUCLEOTIDE SEQUENCE [LARGE SCALE GENOMIC DNA]</scope>
    <source>
        <strain evidence="3">FD-334 SS-4</strain>
    </source>
</reference>
<gene>
    <name evidence="2" type="ORF">HYPSUDRAFT_47665</name>
</gene>
<dbReference type="AlphaFoldDB" id="A0A0D2NHN4"/>
<feature type="transmembrane region" description="Helical" evidence="1">
    <location>
        <begin position="12"/>
        <end position="34"/>
    </location>
</feature>
<organism evidence="2 3">
    <name type="scientific">Hypholoma sublateritium (strain FD-334 SS-4)</name>
    <dbReference type="NCBI Taxonomy" id="945553"/>
    <lineage>
        <taxon>Eukaryota</taxon>
        <taxon>Fungi</taxon>
        <taxon>Dikarya</taxon>
        <taxon>Basidiomycota</taxon>
        <taxon>Agaricomycotina</taxon>
        <taxon>Agaricomycetes</taxon>
        <taxon>Agaricomycetidae</taxon>
        <taxon>Agaricales</taxon>
        <taxon>Agaricineae</taxon>
        <taxon>Strophariaceae</taxon>
        <taxon>Hypholoma</taxon>
    </lineage>
</organism>
<dbReference type="Proteomes" id="UP000054270">
    <property type="component" value="Unassembled WGS sequence"/>
</dbReference>
<protein>
    <submittedName>
        <fullName evidence="2">Uncharacterized protein</fullName>
    </submittedName>
</protein>
<evidence type="ECO:0000313" key="3">
    <source>
        <dbReference type="Proteomes" id="UP000054270"/>
    </source>
</evidence>
<keyword evidence="1" id="KW-1133">Transmembrane helix</keyword>
<keyword evidence="1" id="KW-0472">Membrane</keyword>
<evidence type="ECO:0000313" key="2">
    <source>
        <dbReference type="EMBL" id="KJA16136.1"/>
    </source>
</evidence>
<keyword evidence="3" id="KW-1185">Reference proteome</keyword>
<keyword evidence="1" id="KW-0812">Transmembrane</keyword>
<evidence type="ECO:0000256" key="1">
    <source>
        <dbReference type="SAM" id="Phobius"/>
    </source>
</evidence>
<accession>A0A0D2NHN4</accession>
<name>A0A0D2NHN4_HYPSF</name>
<sequence>MCSEVNPFQEIFGMTVGFSPCVAYTSVFVLLFWLSSQNGRLSPMQIPCNVTILCAVKLSSPLFTTTWCAWLRTQIMWSSLNTAQFTGMTSCSQ</sequence>
<dbReference type="EMBL" id="KN817627">
    <property type="protein sequence ID" value="KJA16136.1"/>
    <property type="molecule type" value="Genomic_DNA"/>
</dbReference>
<proteinExistence type="predicted"/>